<dbReference type="InterPro" id="IPR051164">
    <property type="entry name" value="NmrA-like_oxidored"/>
</dbReference>
<dbReference type="InterPro" id="IPR008030">
    <property type="entry name" value="NmrA-like"/>
</dbReference>
<dbReference type="Proteomes" id="UP000824596">
    <property type="component" value="Unassembled WGS sequence"/>
</dbReference>
<dbReference type="Pfam" id="PF05368">
    <property type="entry name" value="NmrA"/>
    <property type="match status" value="1"/>
</dbReference>
<dbReference type="PANTHER" id="PTHR42748">
    <property type="entry name" value="NITROGEN METABOLITE REPRESSION PROTEIN NMRA FAMILY MEMBER"/>
    <property type="match status" value="1"/>
</dbReference>
<dbReference type="SUPFAM" id="SSF51735">
    <property type="entry name" value="NAD(P)-binding Rossmann-fold domains"/>
    <property type="match status" value="1"/>
</dbReference>
<keyword evidence="2" id="KW-0521">NADP</keyword>
<comment type="similarity">
    <text evidence="1">Belongs to the NmrA-type oxidoreductase family.</text>
</comment>
<comment type="caution">
    <text evidence="4">The sequence shown here is derived from an EMBL/GenBank/DDBJ whole genome shotgun (WGS) entry which is preliminary data.</text>
</comment>
<protein>
    <submittedName>
        <fullName evidence="4">NmrA-like family domain-containing protein</fullName>
    </submittedName>
</protein>
<dbReference type="PANTHER" id="PTHR42748:SF7">
    <property type="entry name" value="NMRA LIKE REDOX SENSOR 1-RELATED"/>
    <property type="match status" value="1"/>
</dbReference>
<name>A0A9P8SE22_9HYPO</name>
<dbReference type="RefSeq" id="XP_044716886.1">
    <property type="nucleotide sequence ID" value="XM_044868305.1"/>
</dbReference>
<dbReference type="Gene3D" id="3.40.50.720">
    <property type="entry name" value="NAD(P)-binding Rossmann-like Domain"/>
    <property type="match status" value="1"/>
</dbReference>
<keyword evidence="5" id="KW-1185">Reference proteome</keyword>
<feature type="domain" description="NmrA-like" evidence="3">
    <location>
        <begin position="10"/>
        <end position="290"/>
    </location>
</feature>
<dbReference type="EMBL" id="JAIZPD010000013">
    <property type="protein sequence ID" value="KAH0959373.1"/>
    <property type="molecule type" value="Genomic_DNA"/>
</dbReference>
<evidence type="ECO:0000313" key="5">
    <source>
        <dbReference type="Proteomes" id="UP000824596"/>
    </source>
</evidence>
<gene>
    <name evidence="4" type="ORF">HRG_09834</name>
</gene>
<dbReference type="InterPro" id="IPR036291">
    <property type="entry name" value="NAD(P)-bd_dom_sf"/>
</dbReference>
<evidence type="ECO:0000256" key="1">
    <source>
        <dbReference type="ARBA" id="ARBA00006328"/>
    </source>
</evidence>
<sequence length="340" mass="37104">MHPNSMPSPKIIAVYGATGNQGRSVVHALLRDKSGGIRPRAITRNSESDFARSLKAAGAEVAQANGLNPEDLHIALKDAWGIFVNTDSDDPSIGNVGSPSETDLGKGIVDIAIKAGIKCFVYSGLASAGLLTDGNVKSDCFDEKYAIAKYAEAQPFEYVATISAGWYMENFLSEELCSVFGGFPHFTDEDNVLTLSWPSWGGNAEVPLTSIAADFGDLVHGILLQPAKFNRAFIQGLSQSRTSEEVVKDFEQVTGKKARYIPMQDCKSFNTRGKRFLTTVQQMFDYCQQCGGLYFGAQPSIREAVELKRLAAAAQGRPREDARLQSMKEFFQDHFGGKEF</sequence>
<evidence type="ECO:0000259" key="3">
    <source>
        <dbReference type="Pfam" id="PF05368"/>
    </source>
</evidence>
<evidence type="ECO:0000256" key="2">
    <source>
        <dbReference type="ARBA" id="ARBA00022857"/>
    </source>
</evidence>
<accession>A0A9P8SE22</accession>
<organism evidence="4 5">
    <name type="scientific">Hirsutella rhossiliensis</name>
    <dbReference type="NCBI Taxonomy" id="111463"/>
    <lineage>
        <taxon>Eukaryota</taxon>
        <taxon>Fungi</taxon>
        <taxon>Dikarya</taxon>
        <taxon>Ascomycota</taxon>
        <taxon>Pezizomycotina</taxon>
        <taxon>Sordariomycetes</taxon>
        <taxon>Hypocreomycetidae</taxon>
        <taxon>Hypocreales</taxon>
        <taxon>Ophiocordycipitaceae</taxon>
        <taxon>Hirsutella</taxon>
    </lineage>
</organism>
<proteinExistence type="inferred from homology"/>
<reference evidence="4" key="1">
    <citation type="submission" date="2021-09" db="EMBL/GenBank/DDBJ databases">
        <title>A high-quality genome of the endoparasitic fungus Hirsutella rhossiliensis with a comparison of Hirsutella genomes reveals transposable elements contributing to genome size variation.</title>
        <authorList>
            <person name="Lin R."/>
            <person name="Jiao Y."/>
            <person name="Sun X."/>
            <person name="Ling J."/>
            <person name="Xie B."/>
            <person name="Cheng X."/>
        </authorList>
    </citation>
    <scope>NUCLEOTIDE SEQUENCE</scope>
    <source>
        <strain evidence="4">HR02</strain>
    </source>
</reference>
<dbReference type="OrthoDB" id="300709at2759"/>
<dbReference type="AlphaFoldDB" id="A0A9P8SE22"/>
<dbReference type="GO" id="GO:0005634">
    <property type="term" value="C:nucleus"/>
    <property type="evidence" value="ECO:0007669"/>
    <property type="project" value="TreeGrafter"/>
</dbReference>
<evidence type="ECO:0000313" key="4">
    <source>
        <dbReference type="EMBL" id="KAH0959373.1"/>
    </source>
</evidence>
<dbReference type="GeneID" id="68358963"/>
<dbReference type="Gene3D" id="3.90.25.10">
    <property type="entry name" value="UDP-galactose 4-epimerase, domain 1"/>
    <property type="match status" value="1"/>
</dbReference>